<accession>A0ABX3NTY3</accession>
<comment type="function">
    <text evidence="4">Has an important function as a repair enzyme for proteins that have been inactivated by oxidation. Catalyzes the reversible oxidation-reduction of methionine sulfoxide in proteins to methionine.</text>
</comment>
<comment type="similarity">
    <text evidence="4">Belongs to the MsrA Met sulfoxide reductase family.</text>
</comment>
<dbReference type="RefSeq" id="WP_014217324.1">
    <property type="nucleotide sequence ID" value="NZ_LWBO01000019.1"/>
</dbReference>
<comment type="caution">
    <text evidence="6">The sequence shown here is derived from an EMBL/GenBank/DDBJ whole genome shotgun (WGS) entry which is preliminary data.</text>
</comment>
<comment type="catalytic activity">
    <reaction evidence="2 4">
        <text>L-methionyl-[protein] + [thioredoxin]-disulfide + H2O = L-methionyl-(S)-S-oxide-[protein] + [thioredoxin]-dithiol</text>
        <dbReference type="Rhea" id="RHEA:14217"/>
        <dbReference type="Rhea" id="RHEA-COMP:10698"/>
        <dbReference type="Rhea" id="RHEA-COMP:10700"/>
        <dbReference type="Rhea" id="RHEA-COMP:12313"/>
        <dbReference type="Rhea" id="RHEA-COMP:12315"/>
        <dbReference type="ChEBI" id="CHEBI:15377"/>
        <dbReference type="ChEBI" id="CHEBI:16044"/>
        <dbReference type="ChEBI" id="CHEBI:29950"/>
        <dbReference type="ChEBI" id="CHEBI:44120"/>
        <dbReference type="ChEBI" id="CHEBI:50058"/>
        <dbReference type="EC" id="1.8.4.11"/>
    </reaction>
</comment>
<evidence type="ECO:0000259" key="5">
    <source>
        <dbReference type="Pfam" id="PF01625"/>
    </source>
</evidence>
<evidence type="ECO:0000256" key="2">
    <source>
        <dbReference type="ARBA" id="ARBA00047806"/>
    </source>
</evidence>
<name>A0ABX3NTY3_9BACT</name>
<organism evidence="6 7">
    <name type="scientific">Niastella koreensis</name>
    <dbReference type="NCBI Taxonomy" id="354356"/>
    <lineage>
        <taxon>Bacteria</taxon>
        <taxon>Pseudomonadati</taxon>
        <taxon>Bacteroidota</taxon>
        <taxon>Chitinophagia</taxon>
        <taxon>Chitinophagales</taxon>
        <taxon>Chitinophagaceae</taxon>
        <taxon>Niastella</taxon>
    </lineage>
</organism>
<evidence type="ECO:0000256" key="4">
    <source>
        <dbReference type="HAMAP-Rule" id="MF_01401"/>
    </source>
</evidence>
<dbReference type="EC" id="1.8.4.11" evidence="4"/>
<feature type="active site" evidence="4">
    <location>
        <position position="52"/>
    </location>
</feature>
<proteinExistence type="inferred from homology"/>
<keyword evidence="7" id="KW-1185">Reference proteome</keyword>
<dbReference type="SUPFAM" id="SSF55068">
    <property type="entry name" value="Peptide methionine sulfoxide reductase"/>
    <property type="match status" value="1"/>
</dbReference>
<comment type="catalytic activity">
    <reaction evidence="3 4">
        <text>[thioredoxin]-disulfide + L-methionine + H2O = L-methionine (S)-S-oxide + [thioredoxin]-dithiol</text>
        <dbReference type="Rhea" id="RHEA:19993"/>
        <dbReference type="Rhea" id="RHEA-COMP:10698"/>
        <dbReference type="Rhea" id="RHEA-COMP:10700"/>
        <dbReference type="ChEBI" id="CHEBI:15377"/>
        <dbReference type="ChEBI" id="CHEBI:29950"/>
        <dbReference type="ChEBI" id="CHEBI:50058"/>
        <dbReference type="ChEBI" id="CHEBI:57844"/>
        <dbReference type="ChEBI" id="CHEBI:58772"/>
        <dbReference type="EC" id="1.8.4.11"/>
    </reaction>
</comment>
<evidence type="ECO:0000313" key="7">
    <source>
        <dbReference type="Proteomes" id="UP000192277"/>
    </source>
</evidence>
<dbReference type="HAMAP" id="MF_01401">
    <property type="entry name" value="MsrA"/>
    <property type="match status" value="1"/>
</dbReference>
<keyword evidence="1 4" id="KW-0560">Oxidoreductase</keyword>
<dbReference type="EMBL" id="LWBO01000019">
    <property type="protein sequence ID" value="OQP45507.1"/>
    <property type="molecule type" value="Genomic_DNA"/>
</dbReference>
<protein>
    <recommendedName>
        <fullName evidence="4">Peptide methionine sulfoxide reductase MsrA</fullName>
        <shortName evidence="4">Protein-methionine-S-oxide reductase</shortName>
        <ecNumber evidence="4">1.8.4.11</ecNumber>
    </recommendedName>
    <alternativeName>
        <fullName evidence="4">Peptide-methionine (S)-S-oxide reductase</fullName>
        <shortName evidence="4">Peptide Met(O) reductase</shortName>
    </alternativeName>
</protein>
<evidence type="ECO:0000256" key="3">
    <source>
        <dbReference type="ARBA" id="ARBA00048782"/>
    </source>
</evidence>
<dbReference type="PANTHER" id="PTHR43774:SF1">
    <property type="entry name" value="PEPTIDE METHIONINE SULFOXIDE REDUCTASE MSRA 2"/>
    <property type="match status" value="1"/>
</dbReference>
<sequence>MKVFLTGVLVTIVTLFSCAQKQNAKKSISKDMTTNTNTVNTATDTATFGTGCFWCTEAIFQQLDGVIKSTSGYSGGHVANPTYKEVCTGNTGHAECIQVVYDPKKITYDELLEVFWQTHDPTTLNKQGADVGTQYRSVIFYHNNEQKEKAEKYKAQLDKSGAFNDPIVTEISPYTQFYAAENYHQDYYEQNGSEPYCNIVIRPKVEKFQKVFKSKLKH</sequence>
<dbReference type="Proteomes" id="UP000192277">
    <property type="component" value="Unassembled WGS sequence"/>
</dbReference>
<gene>
    <name evidence="4" type="primary">msrA</name>
    <name evidence="6" type="ORF">A4D02_33140</name>
</gene>
<dbReference type="InterPro" id="IPR036509">
    <property type="entry name" value="Met_Sox_Rdtase_MsrA_sf"/>
</dbReference>
<dbReference type="PROSITE" id="PS51257">
    <property type="entry name" value="PROKAR_LIPOPROTEIN"/>
    <property type="match status" value="1"/>
</dbReference>
<evidence type="ECO:0000256" key="1">
    <source>
        <dbReference type="ARBA" id="ARBA00023002"/>
    </source>
</evidence>
<dbReference type="Gene3D" id="3.30.1060.10">
    <property type="entry name" value="Peptide methionine sulphoxide reductase MsrA"/>
    <property type="match status" value="1"/>
</dbReference>
<dbReference type="NCBIfam" id="TIGR00401">
    <property type="entry name" value="msrA"/>
    <property type="match status" value="1"/>
</dbReference>
<feature type="domain" description="Peptide methionine sulphoxide reductase MsrA" evidence="5">
    <location>
        <begin position="45"/>
        <end position="198"/>
    </location>
</feature>
<dbReference type="InterPro" id="IPR002569">
    <property type="entry name" value="Met_Sox_Rdtase_MsrA_dom"/>
</dbReference>
<reference evidence="6 7" key="1">
    <citation type="submission" date="2016-04" db="EMBL/GenBank/DDBJ databases">
        <authorList>
            <person name="Chen L."/>
            <person name="Zhuang W."/>
            <person name="Wang G."/>
        </authorList>
    </citation>
    <scope>NUCLEOTIDE SEQUENCE [LARGE SCALE GENOMIC DNA]</scope>
    <source>
        <strain evidence="7">GR20</strain>
    </source>
</reference>
<dbReference type="Pfam" id="PF01625">
    <property type="entry name" value="PMSR"/>
    <property type="match status" value="1"/>
</dbReference>
<dbReference type="PANTHER" id="PTHR43774">
    <property type="entry name" value="PEPTIDE METHIONINE SULFOXIDE REDUCTASE"/>
    <property type="match status" value="1"/>
</dbReference>
<evidence type="ECO:0000313" key="6">
    <source>
        <dbReference type="EMBL" id="OQP45507.1"/>
    </source>
</evidence>